<reference evidence="2 3" key="1">
    <citation type="submission" date="2019-10" db="EMBL/GenBank/DDBJ databases">
        <title>Extracellular Electron Transfer in a Candidatus Methanoperedens spp. Enrichment Culture.</title>
        <authorList>
            <person name="Berger S."/>
            <person name="Rangel Shaw D."/>
            <person name="Berben T."/>
            <person name="In 'T Zandt M."/>
            <person name="Frank J."/>
            <person name="Reimann J."/>
            <person name="Jetten M.S.M."/>
            <person name="Welte C.U."/>
        </authorList>
    </citation>
    <scope>NUCLEOTIDE SEQUENCE [LARGE SCALE GENOMIC DNA]</scope>
    <source>
        <strain evidence="2">SB12</strain>
    </source>
</reference>
<accession>A0A833GXI1</accession>
<name>A0A833GXI1_9LEPT</name>
<evidence type="ECO:0000256" key="1">
    <source>
        <dbReference type="SAM" id="Coils"/>
    </source>
</evidence>
<gene>
    <name evidence="2" type="ORF">F9K24_20665</name>
</gene>
<organism evidence="2 3">
    <name type="scientific">Leptonema illini</name>
    <dbReference type="NCBI Taxonomy" id="183"/>
    <lineage>
        <taxon>Bacteria</taxon>
        <taxon>Pseudomonadati</taxon>
        <taxon>Spirochaetota</taxon>
        <taxon>Spirochaetia</taxon>
        <taxon>Leptospirales</taxon>
        <taxon>Leptospiraceae</taxon>
        <taxon>Leptonema</taxon>
    </lineage>
</organism>
<evidence type="ECO:0000313" key="3">
    <source>
        <dbReference type="Proteomes" id="UP000460298"/>
    </source>
</evidence>
<keyword evidence="1" id="KW-0175">Coiled coil</keyword>
<dbReference type="AlphaFoldDB" id="A0A833GXI1"/>
<comment type="caution">
    <text evidence="2">The sequence shown here is derived from an EMBL/GenBank/DDBJ whole genome shotgun (WGS) entry which is preliminary data.</text>
</comment>
<protein>
    <submittedName>
        <fullName evidence="2">Uncharacterized protein</fullName>
    </submittedName>
</protein>
<feature type="coiled-coil region" evidence="1">
    <location>
        <begin position="12"/>
        <end position="39"/>
    </location>
</feature>
<dbReference type="EMBL" id="WBUI01000036">
    <property type="protein sequence ID" value="KAB2929140.1"/>
    <property type="molecule type" value="Genomic_DNA"/>
</dbReference>
<dbReference type="Proteomes" id="UP000460298">
    <property type="component" value="Unassembled WGS sequence"/>
</dbReference>
<proteinExistence type="predicted"/>
<sequence length="113" mass="12689">MKTQRKTKDQIIEAQKEEIFKLDAAKQELENRLSALQADLDEIHPIGKSLGLKINRLVIACRRIAQAARTKAAALLASIRERLRMLADESGKRLRLSATLFKSATMVIVRGHV</sequence>
<evidence type="ECO:0000313" key="2">
    <source>
        <dbReference type="EMBL" id="KAB2929140.1"/>
    </source>
</evidence>